<evidence type="ECO:0000256" key="5">
    <source>
        <dbReference type="ARBA" id="ARBA00022989"/>
    </source>
</evidence>
<dbReference type="GO" id="GO:0015293">
    <property type="term" value="F:symporter activity"/>
    <property type="evidence" value="ECO:0007669"/>
    <property type="project" value="UniProtKB-KW"/>
</dbReference>
<feature type="transmembrane region" description="Helical" evidence="7">
    <location>
        <begin position="347"/>
        <end position="365"/>
    </location>
</feature>
<evidence type="ECO:0000256" key="3">
    <source>
        <dbReference type="ARBA" id="ARBA00022692"/>
    </source>
</evidence>
<dbReference type="PANTHER" id="PTHR11706:SF33">
    <property type="entry name" value="NATURAL RESISTANCE-ASSOCIATED MACROPHAGE PROTEIN 2"/>
    <property type="match status" value="1"/>
</dbReference>
<dbReference type="Pfam" id="PF01566">
    <property type="entry name" value="Nramp"/>
    <property type="match status" value="1"/>
</dbReference>
<dbReference type="GO" id="GO:0005886">
    <property type="term" value="C:plasma membrane"/>
    <property type="evidence" value="ECO:0007669"/>
    <property type="project" value="TreeGrafter"/>
</dbReference>
<evidence type="ECO:0000256" key="4">
    <source>
        <dbReference type="ARBA" id="ARBA00022847"/>
    </source>
</evidence>
<keyword evidence="9" id="KW-1185">Reference proteome</keyword>
<protein>
    <submittedName>
        <fullName evidence="8">Divalent metal cation transporter MntH</fullName>
    </submittedName>
</protein>
<comment type="subcellular location">
    <subcellularLocation>
        <location evidence="1">Membrane</location>
        <topology evidence="1">Multi-pass membrane protein</topology>
    </subcellularLocation>
</comment>
<feature type="transmembrane region" description="Helical" evidence="7">
    <location>
        <begin position="107"/>
        <end position="126"/>
    </location>
</feature>
<evidence type="ECO:0000256" key="1">
    <source>
        <dbReference type="ARBA" id="ARBA00004141"/>
    </source>
</evidence>
<feature type="transmembrane region" description="Helical" evidence="7">
    <location>
        <begin position="214"/>
        <end position="234"/>
    </location>
</feature>
<sequence>MIELTETELTEKTGITARTVAAMRDGLNQERVSLRFLRYFMGPAVIAAIAYVDPGNVATNIEAGSRYGYSLLWVVAFSNVLAMLFQAFSARLGIVTGKNLAEHARDLYPPFIVGGMWIVSELAVMATDLAELIGGGLGIALLTGFPILVGMLVMAVGTYIILYFQKIGFRPVEWVIASLLSIIALCYLFELIVAQPPLAAILYHTFVPQLPDKGAVVLAAGIIGATIMPHAIFLHSGLTQERIVGETEQEKRRILHFSNIETVLALTVAGFVNMAMLAFAARVFHGVNNGIAEIDTAYYGIISYRGIVAASIFLVSLVAAGLSSSAVGTMAGQLVMQGFLRRSIPLWVRRLVTIVPSFIVVGLGFNPTTSLIISQVILSFALPVPMIVLMMVIGRRAIMGSFTPHWGIMALAGIGSAVVLFINILLVVQTIWDISFI</sequence>
<evidence type="ECO:0000256" key="6">
    <source>
        <dbReference type="ARBA" id="ARBA00023136"/>
    </source>
</evidence>
<dbReference type="AlphaFoldDB" id="A0A7H1NPY7"/>
<dbReference type="RefSeq" id="WP_203414251.1">
    <property type="nucleotide sequence ID" value="NZ_CP060244.1"/>
</dbReference>
<feature type="transmembrane region" description="Helical" evidence="7">
    <location>
        <begin position="72"/>
        <end position="95"/>
    </location>
</feature>
<evidence type="ECO:0000256" key="7">
    <source>
        <dbReference type="SAM" id="Phobius"/>
    </source>
</evidence>
<keyword evidence="2" id="KW-0813">Transport</keyword>
<reference evidence="8 9" key="1">
    <citation type="submission" date="2020-08" db="EMBL/GenBank/DDBJ databases">
        <title>Complete genome sequence of Entomobacter blattae G55GP.</title>
        <authorList>
            <person name="Poehlein A."/>
            <person name="Guzman J."/>
            <person name="Daniel R."/>
            <person name="Vilcinskas A."/>
        </authorList>
    </citation>
    <scope>NUCLEOTIDE SEQUENCE [LARGE SCALE GENOMIC DNA]</scope>
    <source>
        <strain evidence="8 9">G55GP</strain>
    </source>
</reference>
<dbReference type="NCBIfam" id="NF001923">
    <property type="entry name" value="PRK00701.1"/>
    <property type="match status" value="1"/>
</dbReference>
<keyword evidence="3 7" id="KW-0812">Transmembrane</keyword>
<keyword evidence="4" id="KW-0769">Symport</keyword>
<name>A0A7H1NPY7_9PROT</name>
<feature type="transmembrane region" description="Helical" evidence="7">
    <location>
        <begin position="406"/>
        <end position="432"/>
    </location>
</feature>
<evidence type="ECO:0000256" key="2">
    <source>
        <dbReference type="ARBA" id="ARBA00022448"/>
    </source>
</evidence>
<dbReference type="NCBIfam" id="TIGR01197">
    <property type="entry name" value="nramp"/>
    <property type="match status" value="1"/>
</dbReference>
<dbReference type="PANTHER" id="PTHR11706">
    <property type="entry name" value="SOLUTE CARRIER PROTEIN FAMILY 11 MEMBER"/>
    <property type="match status" value="1"/>
</dbReference>
<dbReference type="EMBL" id="CP060244">
    <property type="protein sequence ID" value="QNT77847.1"/>
    <property type="molecule type" value="Genomic_DNA"/>
</dbReference>
<gene>
    <name evidence="8" type="primary">mntH</name>
    <name evidence="8" type="ORF">JGUZn3_06050</name>
</gene>
<organism evidence="8 9">
    <name type="scientific">Entomobacter blattae</name>
    <dbReference type="NCBI Taxonomy" id="2762277"/>
    <lineage>
        <taxon>Bacteria</taxon>
        <taxon>Pseudomonadati</taxon>
        <taxon>Pseudomonadota</taxon>
        <taxon>Alphaproteobacteria</taxon>
        <taxon>Acetobacterales</taxon>
        <taxon>Acetobacteraceae</taxon>
        <taxon>Entomobacter</taxon>
    </lineage>
</organism>
<accession>A0A7H1NPY7</accession>
<dbReference type="Proteomes" id="UP000516349">
    <property type="component" value="Chromosome"/>
</dbReference>
<proteinExistence type="predicted"/>
<dbReference type="PRINTS" id="PR00447">
    <property type="entry name" value="NATRESASSCMP"/>
</dbReference>
<feature type="transmembrane region" description="Helical" evidence="7">
    <location>
        <begin position="36"/>
        <end position="52"/>
    </location>
</feature>
<dbReference type="GO" id="GO:0005384">
    <property type="term" value="F:manganese ion transmembrane transporter activity"/>
    <property type="evidence" value="ECO:0007669"/>
    <property type="project" value="TreeGrafter"/>
</dbReference>
<dbReference type="KEGG" id="ebla:JGUZn3_06050"/>
<feature type="transmembrane region" description="Helical" evidence="7">
    <location>
        <begin position="304"/>
        <end position="327"/>
    </location>
</feature>
<dbReference type="InterPro" id="IPR001046">
    <property type="entry name" value="NRAMP_fam"/>
</dbReference>
<evidence type="ECO:0000313" key="9">
    <source>
        <dbReference type="Proteomes" id="UP000516349"/>
    </source>
</evidence>
<keyword evidence="6 7" id="KW-0472">Membrane</keyword>
<feature type="transmembrane region" description="Helical" evidence="7">
    <location>
        <begin position="371"/>
        <end position="394"/>
    </location>
</feature>
<dbReference type="GO" id="GO:0034755">
    <property type="term" value="P:iron ion transmembrane transport"/>
    <property type="evidence" value="ECO:0007669"/>
    <property type="project" value="TreeGrafter"/>
</dbReference>
<feature type="transmembrane region" description="Helical" evidence="7">
    <location>
        <begin position="262"/>
        <end position="284"/>
    </location>
</feature>
<evidence type="ECO:0000313" key="8">
    <source>
        <dbReference type="EMBL" id="QNT77847.1"/>
    </source>
</evidence>
<feature type="transmembrane region" description="Helical" evidence="7">
    <location>
        <begin position="174"/>
        <end position="194"/>
    </location>
</feature>
<dbReference type="GO" id="GO:0015086">
    <property type="term" value="F:cadmium ion transmembrane transporter activity"/>
    <property type="evidence" value="ECO:0007669"/>
    <property type="project" value="TreeGrafter"/>
</dbReference>
<feature type="transmembrane region" description="Helical" evidence="7">
    <location>
        <begin position="132"/>
        <end position="162"/>
    </location>
</feature>
<dbReference type="NCBIfam" id="NF037982">
    <property type="entry name" value="Nramp_1"/>
    <property type="match status" value="1"/>
</dbReference>
<keyword evidence="5 7" id="KW-1133">Transmembrane helix</keyword>